<keyword evidence="2" id="KW-1003">Cell membrane</keyword>
<feature type="transmembrane region" description="Helical" evidence="6">
    <location>
        <begin position="295"/>
        <end position="315"/>
    </location>
</feature>
<dbReference type="RefSeq" id="WP_161761577.1">
    <property type="nucleotide sequence ID" value="NZ_JAAATX020000004.1"/>
</dbReference>
<gene>
    <name evidence="8" type="ORF">GU927_006680</name>
</gene>
<comment type="subcellular location">
    <subcellularLocation>
        <location evidence="1">Cell membrane</location>
        <topology evidence="1">Multi-pass membrane protein</topology>
    </subcellularLocation>
</comment>
<evidence type="ECO:0000256" key="4">
    <source>
        <dbReference type="ARBA" id="ARBA00022989"/>
    </source>
</evidence>
<comment type="caution">
    <text evidence="8">The sequence shown here is derived from an EMBL/GenBank/DDBJ whole genome shotgun (WGS) entry which is preliminary data.</text>
</comment>
<protein>
    <submittedName>
        <fullName evidence="8">Type II secretion system F family protein</fullName>
    </submittedName>
</protein>
<reference evidence="8 9" key="1">
    <citation type="submission" date="2021-06" db="EMBL/GenBank/DDBJ databases">
        <title>Rhodobacteraceae bacterium strain HSP-20.</title>
        <authorList>
            <person name="Chen W.-M."/>
        </authorList>
    </citation>
    <scope>NUCLEOTIDE SEQUENCE [LARGE SCALE GENOMIC DNA]</scope>
    <source>
        <strain evidence="8 9">HSP-20</strain>
    </source>
</reference>
<sequence>MREEVLSLVLSFAPLALAAIAAVTTYVLLAGPGRTESSALARRARSILQDAVQQERRKSILRHPLAWLSGKLALDEWRQKAIDWIWDRSTFGKQRRVLLRQAGLRAPRMYLYFEGVRALLAILLAAGTFLFLSGMPRGPGGLATVALTVLAFAVGIYLPEGWLKRRIAARRRAFGDYWDDAIGLLIICLDSGLSIEVAMRRIAQELAPVAPILAEEFVITVADLSLLKERRMAYVNLSQRIDLPGVKSVTIALVQAEKQGASIAHSLRTIWAANRQARLANAEARAASLGPKMTVPMIVFFLPVLFVVIIAPIVLTADF</sequence>
<evidence type="ECO:0000256" key="5">
    <source>
        <dbReference type="ARBA" id="ARBA00023136"/>
    </source>
</evidence>
<dbReference type="PANTHER" id="PTHR35007">
    <property type="entry name" value="INTEGRAL MEMBRANE PROTEIN-RELATED"/>
    <property type="match status" value="1"/>
</dbReference>
<evidence type="ECO:0000256" key="3">
    <source>
        <dbReference type="ARBA" id="ARBA00022692"/>
    </source>
</evidence>
<evidence type="ECO:0000259" key="7">
    <source>
        <dbReference type="Pfam" id="PF00482"/>
    </source>
</evidence>
<organism evidence="8 9">
    <name type="scientific">Paragemmobacter amnigenus</name>
    <dbReference type="NCBI Taxonomy" id="2852097"/>
    <lineage>
        <taxon>Bacteria</taxon>
        <taxon>Pseudomonadati</taxon>
        <taxon>Pseudomonadota</taxon>
        <taxon>Alphaproteobacteria</taxon>
        <taxon>Rhodobacterales</taxon>
        <taxon>Paracoccaceae</taxon>
        <taxon>Paragemmobacter</taxon>
    </lineage>
</organism>
<feature type="transmembrane region" description="Helical" evidence="6">
    <location>
        <begin position="138"/>
        <end position="158"/>
    </location>
</feature>
<evidence type="ECO:0000256" key="2">
    <source>
        <dbReference type="ARBA" id="ARBA00022475"/>
    </source>
</evidence>
<dbReference type="PANTHER" id="PTHR35007:SF2">
    <property type="entry name" value="PILUS ASSEMBLE PROTEIN"/>
    <property type="match status" value="1"/>
</dbReference>
<keyword evidence="3 6" id="KW-0812">Transmembrane</keyword>
<dbReference type="InterPro" id="IPR018076">
    <property type="entry name" value="T2SS_GspF_dom"/>
</dbReference>
<proteinExistence type="predicted"/>
<keyword evidence="5 6" id="KW-0472">Membrane</keyword>
<dbReference type="Pfam" id="PF00482">
    <property type="entry name" value="T2SSF"/>
    <property type="match status" value="1"/>
</dbReference>
<evidence type="ECO:0000256" key="1">
    <source>
        <dbReference type="ARBA" id="ARBA00004651"/>
    </source>
</evidence>
<dbReference type="EMBL" id="JAAATX020000004">
    <property type="protein sequence ID" value="MBU9697529.1"/>
    <property type="molecule type" value="Genomic_DNA"/>
</dbReference>
<dbReference type="Proteomes" id="UP000731907">
    <property type="component" value="Unassembled WGS sequence"/>
</dbReference>
<evidence type="ECO:0000313" key="9">
    <source>
        <dbReference type="Proteomes" id="UP000731907"/>
    </source>
</evidence>
<name>A0ABS6J3S8_9RHOB</name>
<keyword evidence="4 6" id="KW-1133">Transmembrane helix</keyword>
<feature type="transmembrane region" description="Helical" evidence="6">
    <location>
        <begin position="110"/>
        <end position="132"/>
    </location>
</feature>
<feature type="domain" description="Type II secretion system protein GspF" evidence="7">
    <location>
        <begin position="183"/>
        <end position="310"/>
    </location>
</feature>
<accession>A0ABS6J3S8</accession>
<evidence type="ECO:0000256" key="6">
    <source>
        <dbReference type="SAM" id="Phobius"/>
    </source>
</evidence>
<keyword evidence="9" id="KW-1185">Reference proteome</keyword>
<feature type="transmembrane region" description="Helical" evidence="6">
    <location>
        <begin position="6"/>
        <end position="29"/>
    </location>
</feature>
<evidence type="ECO:0000313" key="8">
    <source>
        <dbReference type="EMBL" id="MBU9697529.1"/>
    </source>
</evidence>